<dbReference type="SUPFAM" id="SSF75217">
    <property type="entry name" value="alpha/beta knot"/>
    <property type="match status" value="1"/>
</dbReference>
<dbReference type="GO" id="GO:0006396">
    <property type="term" value="P:RNA processing"/>
    <property type="evidence" value="ECO:0007669"/>
    <property type="project" value="InterPro"/>
</dbReference>
<evidence type="ECO:0000313" key="6">
    <source>
        <dbReference type="Proteomes" id="UP000238164"/>
    </source>
</evidence>
<dbReference type="Pfam" id="PF00588">
    <property type="entry name" value="SpoU_methylase"/>
    <property type="match status" value="1"/>
</dbReference>
<dbReference type="Pfam" id="PF22435">
    <property type="entry name" value="MRM3-like_sub_bind"/>
    <property type="match status" value="1"/>
</dbReference>
<sequence>MPDVIDLDDPSDVRLTDYVALRDSSLRKHLEAERGLFIAEGEKVIRRAIEAGYRPRSFMLAPRWLDSLRDVVGDAPVYRVSEATAEAVSGFHVHRGALASLYRETRHTMADLLAMRRLMVCEEIVDHTNVGAILRNAAGLGWDGVLLAPRCADPLYRRAIKTSMGAVFSLPWARLDDWRTAVPTLQRAGFTVVALALRDDAVDVADFAARVEPAQRLAVLLGTEGAGLSTRWIDQADVAVRIPMRAGIDSLNVAAASAIAGYALGRPTAPATLAP</sequence>
<dbReference type="Gene3D" id="3.40.1280.10">
    <property type="match status" value="1"/>
</dbReference>
<dbReference type="RefSeq" id="WP_105185857.1">
    <property type="nucleotide sequence ID" value="NZ_BAAAGO010000032.1"/>
</dbReference>
<accession>A0A2N9JHJ5</accession>
<dbReference type="PANTHER" id="PTHR43191">
    <property type="entry name" value="RRNA METHYLTRANSFERASE 3"/>
    <property type="match status" value="1"/>
</dbReference>
<proteinExistence type="predicted"/>
<dbReference type="Proteomes" id="UP000238164">
    <property type="component" value="Chromosome 1"/>
</dbReference>
<dbReference type="InterPro" id="IPR029026">
    <property type="entry name" value="tRNA_m1G_MTases_N"/>
</dbReference>
<name>A0A2N9JHJ5_9ACTN</name>
<dbReference type="PANTHER" id="PTHR43191:SF12">
    <property type="entry name" value="RRNA METHYLASE"/>
    <property type="match status" value="1"/>
</dbReference>
<feature type="domain" description="tRNA/rRNA methyltransferase SpoU type" evidence="3">
    <location>
        <begin position="119"/>
        <end position="262"/>
    </location>
</feature>
<evidence type="ECO:0000256" key="1">
    <source>
        <dbReference type="ARBA" id="ARBA00022603"/>
    </source>
</evidence>
<dbReference type="InterPro" id="IPR029028">
    <property type="entry name" value="Alpha/beta_knot_MTases"/>
</dbReference>
<feature type="domain" description="MRM3-like substrate binding" evidence="4">
    <location>
        <begin position="32"/>
        <end position="90"/>
    </location>
</feature>
<dbReference type="CDD" id="cd18095">
    <property type="entry name" value="SpoU-like_rRNA-MTase"/>
    <property type="match status" value="1"/>
</dbReference>
<dbReference type="GO" id="GO:0032259">
    <property type="term" value="P:methylation"/>
    <property type="evidence" value="ECO:0007669"/>
    <property type="project" value="UniProtKB-KW"/>
</dbReference>
<evidence type="ECO:0000256" key="2">
    <source>
        <dbReference type="ARBA" id="ARBA00022679"/>
    </source>
</evidence>
<dbReference type="SUPFAM" id="SSF55315">
    <property type="entry name" value="L30e-like"/>
    <property type="match status" value="1"/>
</dbReference>
<dbReference type="InterPro" id="IPR001537">
    <property type="entry name" value="SpoU_MeTrfase"/>
</dbReference>
<dbReference type="Gene3D" id="3.30.1330.30">
    <property type="match status" value="1"/>
</dbReference>
<dbReference type="InterPro" id="IPR051259">
    <property type="entry name" value="rRNA_Methyltransferase"/>
</dbReference>
<gene>
    <name evidence="5" type="ORF">MPLG2_2002</name>
</gene>
<keyword evidence="1 5" id="KW-0489">Methyltransferase</keyword>
<dbReference type="EMBL" id="LT985188">
    <property type="protein sequence ID" value="SPD87032.1"/>
    <property type="molecule type" value="Genomic_DNA"/>
</dbReference>
<reference evidence="5 6" key="1">
    <citation type="submission" date="2018-02" db="EMBL/GenBank/DDBJ databases">
        <authorList>
            <person name="Cohen D.B."/>
            <person name="Kent A.D."/>
        </authorList>
    </citation>
    <scope>NUCLEOTIDE SEQUENCE [LARGE SCALE GENOMIC DNA]</scope>
    <source>
        <strain evidence="5">1</strain>
    </source>
</reference>
<dbReference type="InterPro" id="IPR029064">
    <property type="entry name" value="Ribosomal_eL30-like_sf"/>
</dbReference>
<dbReference type="EC" id="2.1.1.-" evidence="5"/>
<dbReference type="KEGG" id="mgg:MPLG2_2002"/>
<dbReference type="OrthoDB" id="3190829at2"/>
<protein>
    <submittedName>
        <fullName evidence="5">Putative enzyme</fullName>
        <ecNumber evidence="5">2.1.1.-</ecNumber>
    </submittedName>
</protein>
<keyword evidence="6" id="KW-1185">Reference proteome</keyword>
<dbReference type="GO" id="GO:0008173">
    <property type="term" value="F:RNA methyltransferase activity"/>
    <property type="evidence" value="ECO:0007669"/>
    <property type="project" value="InterPro"/>
</dbReference>
<evidence type="ECO:0000259" key="4">
    <source>
        <dbReference type="Pfam" id="PF22435"/>
    </source>
</evidence>
<dbReference type="InterPro" id="IPR053888">
    <property type="entry name" value="MRM3-like_sub_bind"/>
</dbReference>
<evidence type="ECO:0000259" key="3">
    <source>
        <dbReference type="Pfam" id="PF00588"/>
    </source>
</evidence>
<organism evidence="5 6">
    <name type="scientific">Micropruina glycogenica</name>
    <dbReference type="NCBI Taxonomy" id="75385"/>
    <lineage>
        <taxon>Bacteria</taxon>
        <taxon>Bacillati</taxon>
        <taxon>Actinomycetota</taxon>
        <taxon>Actinomycetes</taxon>
        <taxon>Propionibacteriales</taxon>
        <taxon>Nocardioidaceae</taxon>
        <taxon>Micropruina</taxon>
    </lineage>
</organism>
<keyword evidence="2 5" id="KW-0808">Transferase</keyword>
<dbReference type="GO" id="GO:0003723">
    <property type="term" value="F:RNA binding"/>
    <property type="evidence" value="ECO:0007669"/>
    <property type="project" value="InterPro"/>
</dbReference>
<dbReference type="AlphaFoldDB" id="A0A2N9JHJ5"/>
<evidence type="ECO:0000313" key="5">
    <source>
        <dbReference type="EMBL" id="SPD87032.1"/>
    </source>
</evidence>